<feature type="compositionally biased region" description="Polar residues" evidence="1">
    <location>
        <begin position="134"/>
        <end position="149"/>
    </location>
</feature>
<accession>A0A9P7UL83</accession>
<evidence type="ECO:0000256" key="1">
    <source>
        <dbReference type="SAM" id="MobiDB-lite"/>
    </source>
</evidence>
<evidence type="ECO:0000313" key="3">
    <source>
        <dbReference type="Proteomes" id="UP001049176"/>
    </source>
</evidence>
<dbReference type="GeneID" id="66071409"/>
<feature type="region of interest" description="Disordered" evidence="1">
    <location>
        <begin position="133"/>
        <end position="152"/>
    </location>
</feature>
<dbReference type="RefSeq" id="XP_043002844.1">
    <property type="nucleotide sequence ID" value="XM_043159245.1"/>
</dbReference>
<sequence length="584" mass="63712">MKKRPTTLSHSNTHFTLDAQTPASNGDFQFRVPEIPSRAQPRATSSSHCSDLDLDFEVLVPSSQPVFDHVEWQGSQTPSLRKVMEDARSLKRRAIKTRTYHEPVTSGTLSTDVAKNPRLPTSRIRPPLAECVKSRNQNDNNDQCPSSSKSVEKLSATADEYFGKIQKIMEKASKDMDRSNQILSKGRGEPLMKVNPKGRSKAERRKVWGGGVTGRVEKQRRGHGGYDVHILAVEGGERTSAKGKEREVIDDVTVDDGMDVDGNQSGMAMDVDLRLPIPLHPPPLLLPRSVRSGESLPLVPQEPALATVEMPPLRTRGQASIPPTSNHQPSADSRNSTSSRLARERDIRRALSSGPDGISGSKTSASPDARPSNSSGLSSLPCFFAASTSAPPSSSSSRSTSAGSGFSFETSSRDRGSSRSNFDSVYGSLPIPTKEQQKDWKERKERVVVPSPSSSPFVVPGLDHVKMGREKERVGASAPKRPPHAQEVKPASGLPVLGMRRRHNLPSNASNKSFKVPFKRGDSAKRLEEIAKGLEQRQETDNGPDIHEGEADSSSYSALDISMNSDLADELNNIEQKYSQDSMK</sequence>
<feature type="compositionally biased region" description="Basic and acidic residues" evidence="1">
    <location>
        <begin position="463"/>
        <end position="474"/>
    </location>
</feature>
<dbReference type="KEGG" id="more:E1B28_002333"/>
<feature type="compositionally biased region" description="Basic and acidic residues" evidence="1">
    <location>
        <begin position="435"/>
        <end position="447"/>
    </location>
</feature>
<dbReference type="EMBL" id="CM032190">
    <property type="protein sequence ID" value="KAG7086373.1"/>
    <property type="molecule type" value="Genomic_DNA"/>
</dbReference>
<feature type="compositionally biased region" description="Polar residues" evidence="1">
    <location>
        <begin position="360"/>
        <end position="378"/>
    </location>
</feature>
<keyword evidence="3" id="KW-1185">Reference proteome</keyword>
<feature type="compositionally biased region" description="Low complexity" evidence="1">
    <location>
        <begin position="448"/>
        <end position="460"/>
    </location>
</feature>
<dbReference type="AlphaFoldDB" id="A0A9P7UL83"/>
<feature type="compositionally biased region" description="Polar residues" evidence="1">
    <location>
        <begin position="552"/>
        <end position="562"/>
    </location>
</feature>
<feature type="compositionally biased region" description="Polar residues" evidence="1">
    <location>
        <begin position="1"/>
        <end position="27"/>
    </location>
</feature>
<gene>
    <name evidence="2" type="ORF">E1B28_002333</name>
</gene>
<proteinExistence type="predicted"/>
<feature type="region of interest" description="Disordered" evidence="1">
    <location>
        <begin position="315"/>
        <end position="562"/>
    </location>
</feature>
<feature type="region of interest" description="Disordered" evidence="1">
    <location>
        <begin position="1"/>
        <end position="29"/>
    </location>
</feature>
<dbReference type="OrthoDB" id="3062209at2759"/>
<comment type="caution">
    <text evidence="2">The sequence shown here is derived from an EMBL/GenBank/DDBJ whole genome shotgun (WGS) entry which is preliminary data.</text>
</comment>
<feature type="compositionally biased region" description="Basic and acidic residues" evidence="1">
    <location>
        <begin position="519"/>
        <end position="550"/>
    </location>
</feature>
<feature type="compositionally biased region" description="Polar residues" evidence="1">
    <location>
        <begin position="317"/>
        <end position="340"/>
    </location>
</feature>
<protein>
    <submittedName>
        <fullName evidence="2">Uncharacterized protein</fullName>
    </submittedName>
</protein>
<name>A0A9P7UL83_9AGAR</name>
<dbReference type="Proteomes" id="UP001049176">
    <property type="component" value="Chromosome 10"/>
</dbReference>
<organism evidence="2 3">
    <name type="scientific">Marasmius oreades</name>
    <name type="common">fairy-ring Marasmius</name>
    <dbReference type="NCBI Taxonomy" id="181124"/>
    <lineage>
        <taxon>Eukaryota</taxon>
        <taxon>Fungi</taxon>
        <taxon>Dikarya</taxon>
        <taxon>Basidiomycota</taxon>
        <taxon>Agaricomycotina</taxon>
        <taxon>Agaricomycetes</taxon>
        <taxon>Agaricomycetidae</taxon>
        <taxon>Agaricales</taxon>
        <taxon>Marasmiineae</taxon>
        <taxon>Marasmiaceae</taxon>
        <taxon>Marasmius</taxon>
    </lineage>
</organism>
<feature type="compositionally biased region" description="Low complexity" evidence="1">
    <location>
        <begin position="383"/>
        <end position="408"/>
    </location>
</feature>
<evidence type="ECO:0000313" key="2">
    <source>
        <dbReference type="EMBL" id="KAG7086373.1"/>
    </source>
</evidence>
<reference evidence="2" key="1">
    <citation type="journal article" date="2021" name="Genome Biol. Evol.">
        <title>The assembled and annotated genome of the fairy-ring fungus Marasmius oreades.</title>
        <authorList>
            <person name="Hiltunen M."/>
            <person name="Ament-Velasquez S.L."/>
            <person name="Johannesson H."/>
        </authorList>
    </citation>
    <scope>NUCLEOTIDE SEQUENCE</scope>
    <source>
        <strain evidence="2">03SP1</strain>
    </source>
</reference>